<dbReference type="Proteomes" id="UP000799755">
    <property type="component" value="Unassembled WGS sequence"/>
</dbReference>
<reference evidence="1" key="1">
    <citation type="journal article" date="2020" name="Stud. Mycol.">
        <title>101 Dothideomycetes genomes: a test case for predicting lifestyles and emergence of pathogens.</title>
        <authorList>
            <person name="Haridas S."/>
            <person name="Albert R."/>
            <person name="Binder M."/>
            <person name="Bloem J."/>
            <person name="Labutti K."/>
            <person name="Salamov A."/>
            <person name="Andreopoulos B."/>
            <person name="Baker S."/>
            <person name="Barry K."/>
            <person name="Bills G."/>
            <person name="Bluhm B."/>
            <person name="Cannon C."/>
            <person name="Castanera R."/>
            <person name="Culley D."/>
            <person name="Daum C."/>
            <person name="Ezra D."/>
            <person name="Gonzalez J."/>
            <person name="Henrissat B."/>
            <person name="Kuo A."/>
            <person name="Liang C."/>
            <person name="Lipzen A."/>
            <person name="Lutzoni F."/>
            <person name="Magnuson J."/>
            <person name="Mondo S."/>
            <person name="Nolan M."/>
            <person name="Ohm R."/>
            <person name="Pangilinan J."/>
            <person name="Park H.-J."/>
            <person name="Ramirez L."/>
            <person name="Alfaro M."/>
            <person name="Sun H."/>
            <person name="Tritt A."/>
            <person name="Yoshinaga Y."/>
            <person name="Zwiers L.-H."/>
            <person name="Turgeon B."/>
            <person name="Goodwin S."/>
            <person name="Spatafora J."/>
            <person name="Crous P."/>
            <person name="Grigoriev I."/>
        </authorList>
    </citation>
    <scope>NUCLEOTIDE SEQUENCE</scope>
    <source>
        <strain evidence="1">ATCC 200398</strain>
    </source>
</reference>
<evidence type="ECO:0000313" key="1">
    <source>
        <dbReference type="EMBL" id="KAF2477166.1"/>
    </source>
</evidence>
<keyword evidence="2" id="KW-1185">Reference proteome</keyword>
<dbReference type="EMBL" id="MU003493">
    <property type="protein sequence ID" value="KAF2477166.1"/>
    <property type="molecule type" value="Genomic_DNA"/>
</dbReference>
<proteinExistence type="predicted"/>
<organism evidence="1 2">
    <name type="scientific">Lindgomyces ingoldianus</name>
    <dbReference type="NCBI Taxonomy" id="673940"/>
    <lineage>
        <taxon>Eukaryota</taxon>
        <taxon>Fungi</taxon>
        <taxon>Dikarya</taxon>
        <taxon>Ascomycota</taxon>
        <taxon>Pezizomycotina</taxon>
        <taxon>Dothideomycetes</taxon>
        <taxon>Pleosporomycetidae</taxon>
        <taxon>Pleosporales</taxon>
        <taxon>Lindgomycetaceae</taxon>
        <taxon>Lindgomyces</taxon>
    </lineage>
</organism>
<evidence type="ECO:0000313" key="2">
    <source>
        <dbReference type="Proteomes" id="UP000799755"/>
    </source>
</evidence>
<name>A0ACB6RD99_9PLEO</name>
<sequence length="96" mass="10377">MARDQIFQGPPAVPTIKEALKEDKAEYDDCTPCRVMGGAAFVGLGTYTYFSGHSQLKLQEAAILKSNSMFKMGSRRAGITGMAATLVGIGIYRWLA</sequence>
<gene>
    <name evidence="1" type="ORF">BDR25DRAFT_251755</name>
</gene>
<protein>
    <submittedName>
        <fullName evidence="1">Uncharacterized protein</fullName>
    </submittedName>
</protein>
<accession>A0ACB6RD99</accession>
<comment type="caution">
    <text evidence="1">The sequence shown here is derived from an EMBL/GenBank/DDBJ whole genome shotgun (WGS) entry which is preliminary data.</text>
</comment>